<proteinExistence type="predicted"/>
<feature type="signal peptide" evidence="2">
    <location>
        <begin position="1"/>
        <end position="22"/>
    </location>
</feature>
<sequence>MKTILTLCILFSMTFGLQQVQAQSAMSYDEWRASAGGGKKAAKKPAKATKAKSSTKEGKAEAAAPKTAMAAPAGTFRGTIPCTDCKGIDTELVLNGDANGSSRTFTMRQTYLGKPADKNVVVSSGKWFLAKGNNQDPDAMTLQLIPTEGINDMLYFVQVSDTEIKLLDKKQTAIQRNHNYSLKKR</sequence>
<evidence type="ECO:0008006" key="5">
    <source>
        <dbReference type="Google" id="ProtNLM"/>
    </source>
</evidence>
<dbReference type="EMBL" id="BAABHC010000002">
    <property type="protein sequence ID" value="GAA4425655.1"/>
    <property type="molecule type" value="Genomic_DNA"/>
</dbReference>
<dbReference type="Proteomes" id="UP001500552">
    <property type="component" value="Unassembled WGS sequence"/>
</dbReference>
<reference evidence="4" key="1">
    <citation type="journal article" date="2019" name="Int. J. Syst. Evol. Microbiol.">
        <title>The Global Catalogue of Microorganisms (GCM) 10K type strain sequencing project: providing services to taxonomists for standard genome sequencing and annotation.</title>
        <authorList>
            <consortium name="The Broad Institute Genomics Platform"/>
            <consortium name="The Broad Institute Genome Sequencing Center for Infectious Disease"/>
            <person name="Wu L."/>
            <person name="Ma J."/>
        </authorList>
    </citation>
    <scope>NUCLEOTIDE SEQUENCE [LARGE SCALE GENOMIC DNA]</scope>
    <source>
        <strain evidence="4">JCM 17926</strain>
    </source>
</reference>
<comment type="caution">
    <text evidence="3">The sequence shown here is derived from an EMBL/GenBank/DDBJ whole genome shotgun (WGS) entry which is preliminary data.</text>
</comment>
<dbReference type="RefSeq" id="WP_345156777.1">
    <property type="nucleotide sequence ID" value="NZ_BAABHC010000002.1"/>
</dbReference>
<feature type="compositionally biased region" description="Basic residues" evidence="1">
    <location>
        <begin position="40"/>
        <end position="50"/>
    </location>
</feature>
<gene>
    <name evidence="3" type="ORF">GCM10023188_06810</name>
</gene>
<protein>
    <recommendedName>
        <fullName evidence="5">NlpE N-terminal domain-containing protein</fullName>
    </recommendedName>
</protein>
<organism evidence="3 4">
    <name type="scientific">Pontibacter saemangeumensis</name>
    <dbReference type="NCBI Taxonomy" id="1084525"/>
    <lineage>
        <taxon>Bacteria</taxon>
        <taxon>Pseudomonadati</taxon>
        <taxon>Bacteroidota</taxon>
        <taxon>Cytophagia</taxon>
        <taxon>Cytophagales</taxon>
        <taxon>Hymenobacteraceae</taxon>
        <taxon>Pontibacter</taxon>
    </lineage>
</organism>
<feature type="chain" id="PRO_5045707505" description="NlpE N-terminal domain-containing protein" evidence="2">
    <location>
        <begin position="23"/>
        <end position="185"/>
    </location>
</feature>
<keyword evidence="2" id="KW-0732">Signal</keyword>
<dbReference type="Gene3D" id="2.40.128.640">
    <property type="match status" value="1"/>
</dbReference>
<evidence type="ECO:0000256" key="2">
    <source>
        <dbReference type="SAM" id="SignalP"/>
    </source>
</evidence>
<name>A0ABP8L9X5_9BACT</name>
<evidence type="ECO:0000313" key="3">
    <source>
        <dbReference type="EMBL" id="GAA4425655.1"/>
    </source>
</evidence>
<accession>A0ABP8L9X5</accession>
<evidence type="ECO:0000313" key="4">
    <source>
        <dbReference type="Proteomes" id="UP001500552"/>
    </source>
</evidence>
<dbReference type="Pfam" id="PF04170">
    <property type="entry name" value="NlpE"/>
    <property type="match status" value="1"/>
</dbReference>
<dbReference type="InterPro" id="IPR007298">
    <property type="entry name" value="Cu-R_lipoprotein_NlpE"/>
</dbReference>
<keyword evidence="4" id="KW-1185">Reference proteome</keyword>
<evidence type="ECO:0000256" key="1">
    <source>
        <dbReference type="SAM" id="MobiDB-lite"/>
    </source>
</evidence>
<feature type="region of interest" description="Disordered" evidence="1">
    <location>
        <begin position="37"/>
        <end position="66"/>
    </location>
</feature>